<gene>
    <name evidence="2" type="ORF">V5799_029811</name>
</gene>
<dbReference type="Proteomes" id="UP001321473">
    <property type="component" value="Unassembled WGS sequence"/>
</dbReference>
<keyword evidence="3" id="KW-1185">Reference proteome</keyword>
<comment type="caution">
    <text evidence="2">The sequence shown here is derived from an EMBL/GenBank/DDBJ whole genome shotgun (WGS) entry which is preliminary data.</text>
</comment>
<keyword evidence="1" id="KW-0812">Transmembrane</keyword>
<accession>A0AAQ4EPY8</accession>
<keyword evidence="1" id="KW-0472">Membrane</keyword>
<keyword evidence="1" id="KW-1133">Transmembrane helix</keyword>
<reference evidence="2 3" key="1">
    <citation type="journal article" date="2023" name="Arcadia Sci">
        <title>De novo assembly of a long-read Amblyomma americanum tick genome.</title>
        <authorList>
            <person name="Chou S."/>
            <person name="Poskanzer K.E."/>
            <person name="Rollins M."/>
            <person name="Thuy-Boun P.S."/>
        </authorList>
    </citation>
    <scope>NUCLEOTIDE SEQUENCE [LARGE SCALE GENOMIC DNA]</scope>
    <source>
        <strain evidence="2">F_SG_1</strain>
        <tissue evidence="2">Salivary glands</tissue>
    </source>
</reference>
<evidence type="ECO:0000313" key="3">
    <source>
        <dbReference type="Proteomes" id="UP001321473"/>
    </source>
</evidence>
<dbReference type="EMBL" id="JARKHS020012511">
    <property type="protein sequence ID" value="KAK8776844.1"/>
    <property type="molecule type" value="Genomic_DNA"/>
</dbReference>
<evidence type="ECO:0000313" key="2">
    <source>
        <dbReference type="EMBL" id="KAK8776844.1"/>
    </source>
</evidence>
<organism evidence="2 3">
    <name type="scientific">Amblyomma americanum</name>
    <name type="common">Lone star tick</name>
    <dbReference type="NCBI Taxonomy" id="6943"/>
    <lineage>
        <taxon>Eukaryota</taxon>
        <taxon>Metazoa</taxon>
        <taxon>Ecdysozoa</taxon>
        <taxon>Arthropoda</taxon>
        <taxon>Chelicerata</taxon>
        <taxon>Arachnida</taxon>
        <taxon>Acari</taxon>
        <taxon>Parasitiformes</taxon>
        <taxon>Ixodida</taxon>
        <taxon>Ixodoidea</taxon>
        <taxon>Ixodidae</taxon>
        <taxon>Amblyomminae</taxon>
        <taxon>Amblyomma</taxon>
    </lineage>
</organism>
<sequence length="137" mass="15607">MLSIVASTFSAVSSATSAFSWRYVMLLTVTTATQRVLLATIAVAACVVVCQALHRFYRLWKVLRPMAGPPDWFPPLFNVNCLRAAARYRGIFNTSTVPPPRNVTQQRNFFSERYRKEVSRKRHEHGIFLEAQDSELV</sequence>
<feature type="transmembrane region" description="Helical" evidence="1">
    <location>
        <begin position="36"/>
        <end position="57"/>
    </location>
</feature>
<name>A0AAQ4EPY8_AMBAM</name>
<dbReference type="AlphaFoldDB" id="A0AAQ4EPY8"/>
<proteinExistence type="predicted"/>
<evidence type="ECO:0000256" key="1">
    <source>
        <dbReference type="SAM" id="Phobius"/>
    </source>
</evidence>
<protein>
    <submittedName>
        <fullName evidence="2">Uncharacterized protein</fullName>
    </submittedName>
</protein>